<dbReference type="PROSITE" id="PS50151">
    <property type="entry name" value="UVR"/>
    <property type="match status" value="1"/>
</dbReference>
<dbReference type="InterPro" id="IPR025542">
    <property type="entry name" value="YacH"/>
</dbReference>
<feature type="domain" description="UVR" evidence="1">
    <location>
        <begin position="141"/>
        <end position="176"/>
    </location>
</feature>
<accession>A0A9D2S913</accession>
<sequence>MKCQHCNQNEATTYFKQNINGHVTEMHLCEDCARELGVMNEFNPENFFADTFLGNLLGAGIPAMNILSGVDRCETCGSTFNDIVNNGLVGCADCYSKFADRLEPSIFKLHGNASHVGKNITYTEVPDKEEVKAEKTQPQPKSELEKLQADLQQAIQEQRFEDAAVLRDKIKEMTGEDK</sequence>
<dbReference type="InterPro" id="IPR036876">
    <property type="entry name" value="UVR_dom_sf"/>
</dbReference>
<evidence type="ECO:0000313" key="2">
    <source>
        <dbReference type="EMBL" id="HJB74416.1"/>
    </source>
</evidence>
<dbReference type="SUPFAM" id="SSF46600">
    <property type="entry name" value="C-terminal UvrC-binding domain of UvrB"/>
    <property type="match status" value="1"/>
</dbReference>
<dbReference type="Proteomes" id="UP000823877">
    <property type="component" value="Unassembled WGS sequence"/>
</dbReference>
<dbReference type="GO" id="GO:0046870">
    <property type="term" value="F:cadmium ion binding"/>
    <property type="evidence" value="ECO:0007669"/>
    <property type="project" value="TreeGrafter"/>
</dbReference>
<dbReference type="PANTHER" id="PTHR38430:SF1">
    <property type="entry name" value="PROTEIN-ARGININE KINASE ACTIVATOR PROTEIN"/>
    <property type="match status" value="1"/>
</dbReference>
<dbReference type="Pfam" id="PF02151">
    <property type="entry name" value="UVR"/>
    <property type="match status" value="1"/>
</dbReference>
<dbReference type="GO" id="GO:0008270">
    <property type="term" value="F:zinc ion binding"/>
    <property type="evidence" value="ECO:0007669"/>
    <property type="project" value="TreeGrafter"/>
</dbReference>
<dbReference type="GO" id="GO:1990169">
    <property type="term" value="P:stress response to copper ion"/>
    <property type="evidence" value="ECO:0007669"/>
    <property type="project" value="TreeGrafter"/>
</dbReference>
<dbReference type="PANTHER" id="PTHR38430">
    <property type="entry name" value="PROTEIN-ARGININE KINASE ACTIVATOR PROTEIN"/>
    <property type="match status" value="1"/>
</dbReference>
<dbReference type="GO" id="GO:0005507">
    <property type="term" value="F:copper ion binding"/>
    <property type="evidence" value="ECO:0007669"/>
    <property type="project" value="TreeGrafter"/>
</dbReference>
<evidence type="ECO:0000259" key="1">
    <source>
        <dbReference type="PROSITE" id="PS50151"/>
    </source>
</evidence>
<gene>
    <name evidence="2" type="ORF">IAA37_01920</name>
</gene>
<dbReference type="Gene3D" id="4.10.860.10">
    <property type="entry name" value="UVR domain"/>
    <property type="match status" value="1"/>
</dbReference>
<dbReference type="PIRSF" id="PIRSF015034">
    <property type="entry name" value="YacH"/>
    <property type="match status" value="1"/>
</dbReference>
<protein>
    <submittedName>
        <fullName evidence="2">UvrB/UvrC motif-containing protein</fullName>
    </submittedName>
</protein>
<dbReference type="GO" id="GO:1990170">
    <property type="term" value="P:stress response to cadmium ion"/>
    <property type="evidence" value="ECO:0007669"/>
    <property type="project" value="TreeGrafter"/>
</dbReference>
<evidence type="ECO:0000313" key="3">
    <source>
        <dbReference type="Proteomes" id="UP000823877"/>
    </source>
</evidence>
<comment type="caution">
    <text evidence="2">The sequence shown here is derived from an EMBL/GenBank/DDBJ whole genome shotgun (WGS) entry which is preliminary data.</text>
</comment>
<name>A0A9D2S913_9FIRM</name>
<dbReference type="EMBL" id="DWXN01000003">
    <property type="protein sequence ID" value="HJB74416.1"/>
    <property type="molecule type" value="Genomic_DNA"/>
</dbReference>
<dbReference type="AlphaFoldDB" id="A0A9D2S913"/>
<proteinExistence type="predicted"/>
<reference evidence="2" key="2">
    <citation type="submission" date="2021-04" db="EMBL/GenBank/DDBJ databases">
        <authorList>
            <person name="Gilroy R."/>
        </authorList>
    </citation>
    <scope>NUCLEOTIDE SEQUENCE</scope>
    <source>
        <strain evidence="2">CHK188-16595</strain>
    </source>
</reference>
<reference evidence="2" key="1">
    <citation type="journal article" date="2021" name="PeerJ">
        <title>Extensive microbial diversity within the chicken gut microbiome revealed by metagenomics and culture.</title>
        <authorList>
            <person name="Gilroy R."/>
            <person name="Ravi A."/>
            <person name="Getino M."/>
            <person name="Pursley I."/>
            <person name="Horton D.L."/>
            <person name="Alikhan N.F."/>
            <person name="Baker D."/>
            <person name="Gharbi K."/>
            <person name="Hall N."/>
            <person name="Watson M."/>
            <person name="Adriaenssens E.M."/>
            <person name="Foster-Nyarko E."/>
            <person name="Jarju S."/>
            <person name="Secka A."/>
            <person name="Antonio M."/>
            <person name="Oren A."/>
            <person name="Chaudhuri R.R."/>
            <person name="La Ragione R."/>
            <person name="Hildebrand F."/>
            <person name="Pallen M.J."/>
        </authorList>
    </citation>
    <scope>NUCLEOTIDE SEQUENCE</scope>
    <source>
        <strain evidence="2">CHK188-16595</strain>
    </source>
</reference>
<organism evidence="2 3">
    <name type="scientific">Candidatus Eubacterium faecale</name>
    <dbReference type="NCBI Taxonomy" id="2838568"/>
    <lineage>
        <taxon>Bacteria</taxon>
        <taxon>Bacillati</taxon>
        <taxon>Bacillota</taxon>
        <taxon>Clostridia</taxon>
        <taxon>Eubacteriales</taxon>
        <taxon>Eubacteriaceae</taxon>
        <taxon>Eubacterium</taxon>
    </lineage>
</organism>
<dbReference type="GO" id="GO:0050897">
    <property type="term" value="F:cobalt ion binding"/>
    <property type="evidence" value="ECO:0007669"/>
    <property type="project" value="TreeGrafter"/>
</dbReference>
<dbReference type="InterPro" id="IPR001943">
    <property type="entry name" value="UVR_dom"/>
</dbReference>